<dbReference type="SMART" id="SM00722">
    <property type="entry name" value="CASH"/>
    <property type="match status" value="2"/>
</dbReference>
<dbReference type="EMBL" id="JBHUDJ010000003">
    <property type="protein sequence ID" value="MFD1587335.1"/>
    <property type="molecule type" value="Genomic_DNA"/>
</dbReference>
<proteinExistence type="predicted"/>
<dbReference type="NCBIfam" id="TIGR04247">
    <property type="entry name" value="NosD_copper_fam"/>
    <property type="match status" value="1"/>
</dbReference>
<gene>
    <name evidence="2" type="primary">nosD</name>
    <name evidence="2" type="ORF">ACFR9U_10090</name>
</gene>
<dbReference type="SMART" id="SM00710">
    <property type="entry name" value="PbH1"/>
    <property type="match status" value="9"/>
</dbReference>
<reference evidence="2 3" key="1">
    <citation type="journal article" date="2019" name="Int. J. Syst. Evol. Microbiol.">
        <title>The Global Catalogue of Microorganisms (GCM) 10K type strain sequencing project: providing services to taxonomists for standard genome sequencing and annotation.</title>
        <authorList>
            <consortium name="The Broad Institute Genomics Platform"/>
            <consortium name="The Broad Institute Genome Sequencing Center for Infectious Disease"/>
            <person name="Wu L."/>
            <person name="Ma J."/>
        </authorList>
    </citation>
    <scope>NUCLEOTIDE SEQUENCE [LARGE SCALE GENOMIC DNA]</scope>
    <source>
        <strain evidence="2 3">CGMCC 1.12125</strain>
    </source>
</reference>
<dbReference type="Proteomes" id="UP001597119">
    <property type="component" value="Unassembled WGS sequence"/>
</dbReference>
<evidence type="ECO:0000313" key="3">
    <source>
        <dbReference type="Proteomes" id="UP001597119"/>
    </source>
</evidence>
<dbReference type="Pfam" id="PF05048">
    <property type="entry name" value="NosD"/>
    <property type="match status" value="1"/>
</dbReference>
<protein>
    <submittedName>
        <fullName evidence="2">Nitrous oxide reductase family maturation protein NosD</fullName>
    </submittedName>
</protein>
<dbReference type="RefSeq" id="WP_247373893.1">
    <property type="nucleotide sequence ID" value="NZ_JALLGV010000001.1"/>
</dbReference>
<comment type="caution">
    <text evidence="2">The sequence shown here is derived from an EMBL/GenBank/DDBJ whole genome shotgun (WGS) entry which is preliminary data.</text>
</comment>
<evidence type="ECO:0000313" key="2">
    <source>
        <dbReference type="EMBL" id="MFD1587335.1"/>
    </source>
</evidence>
<dbReference type="AlphaFoldDB" id="A0ABD6CCP6"/>
<evidence type="ECO:0000259" key="1">
    <source>
        <dbReference type="SMART" id="SM00722"/>
    </source>
</evidence>
<feature type="domain" description="Carbohydrate-binding/sugar hydrolysis" evidence="1">
    <location>
        <begin position="85"/>
        <end position="227"/>
    </location>
</feature>
<keyword evidence="3" id="KW-1185">Reference proteome</keyword>
<sequence>MSSKSPHLERGFALLAVGLLVLTVATAGALGTASRTDSSVAFQPPVPDEYEFTSPSADGVARVDGTTYETVGAAVEAARPGDVVHLRGRFDERVVVRTPNVTLAGAGPDRTVVDGNGSGDVLTIEAGNVTVRDLWVRNGGYSPSDNDAGIWVNASNATVVDARVTNMTFGVWLDGGRNLRVSNNTIIGRESVTPLSKRGNGIHIWKVTDAVITNNRITDVRDGVYYSWASNVTASENVLWDIRYGIHYMYSDDCTLRENLAFDNDIGYALMVSKQLHIVDNTAINNSGQSSHGILLKGIDDTEIRNNTLVDNGNGQYVFNSMDNNITGNLHLANDVGIHLTAGSVRERVHHNSFIGNGEQVRPVIGEQVAWNASSSGNYWASARTADVDGDSVSELRYQPAGLVEQLVVDEPAAGLFVDSPAFHLIRLAESSVPVIESPGVVDHHPLVDSPHEDWRRFYERR</sequence>
<dbReference type="NCBIfam" id="TIGR03804">
    <property type="entry name" value="para_beta_helix"/>
    <property type="match status" value="1"/>
</dbReference>
<feature type="domain" description="Carbohydrate-binding/sugar hydrolysis" evidence="1">
    <location>
        <begin position="233"/>
        <end position="419"/>
    </location>
</feature>
<dbReference type="InterPro" id="IPR006626">
    <property type="entry name" value="PbH1"/>
</dbReference>
<dbReference type="SUPFAM" id="SSF51126">
    <property type="entry name" value="Pectin lyase-like"/>
    <property type="match status" value="1"/>
</dbReference>
<dbReference type="InterPro" id="IPR022441">
    <property type="entry name" value="Para_beta_helix_rpt-2"/>
</dbReference>
<accession>A0ABD6CCP6</accession>
<dbReference type="InterPro" id="IPR012334">
    <property type="entry name" value="Pectin_lyas_fold"/>
</dbReference>
<dbReference type="InterPro" id="IPR011050">
    <property type="entry name" value="Pectin_lyase_fold/virulence"/>
</dbReference>
<dbReference type="InterPro" id="IPR007742">
    <property type="entry name" value="NosD_dom"/>
</dbReference>
<dbReference type="InterPro" id="IPR026464">
    <property type="entry name" value="NosD_copper_fam"/>
</dbReference>
<name>A0ABD6CCP6_9EURY</name>
<organism evidence="2 3">
    <name type="scientific">Halorientalis brevis</name>
    <dbReference type="NCBI Taxonomy" id="1126241"/>
    <lineage>
        <taxon>Archaea</taxon>
        <taxon>Methanobacteriati</taxon>
        <taxon>Methanobacteriota</taxon>
        <taxon>Stenosarchaea group</taxon>
        <taxon>Halobacteria</taxon>
        <taxon>Halobacteriales</taxon>
        <taxon>Haloarculaceae</taxon>
        <taxon>Halorientalis</taxon>
    </lineage>
</organism>
<dbReference type="Gene3D" id="2.160.20.10">
    <property type="entry name" value="Single-stranded right-handed beta-helix, Pectin lyase-like"/>
    <property type="match status" value="2"/>
</dbReference>
<dbReference type="InterPro" id="IPR006633">
    <property type="entry name" value="Carb-bd_sugar_hydrolysis-dom"/>
</dbReference>